<dbReference type="AlphaFoldDB" id="A0A7C3YT82"/>
<evidence type="ECO:0000256" key="3">
    <source>
        <dbReference type="ARBA" id="ARBA00022723"/>
    </source>
</evidence>
<keyword evidence="5 7" id="KW-0560">Oxidoreductase</keyword>
<evidence type="ECO:0000256" key="5">
    <source>
        <dbReference type="ARBA" id="ARBA00023002"/>
    </source>
</evidence>
<dbReference type="NCBIfam" id="TIGR02822">
    <property type="entry name" value="adh_fam_2"/>
    <property type="match status" value="1"/>
</dbReference>
<reference evidence="7" key="1">
    <citation type="journal article" date="2020" name="mSystems">
        <title>Genome- and Community-Level Interaction Insights into Carbon Utilization and Element Cycling Functions of Hydrothermarchaeota in Hydrothermal Sediment.</title>
        <authorList>
            <person name="Zhou Z."/>
            <person name="Liu Y."/>
            <person name="Xu W."/>
            <person name="Pan J."/>
            <person name="Luo Z.H."/>
            <person name="Li M."/>
        </authorList>
    </citation>
    <scope>NUCLEOTIDE SEQUENCE [LARGE SCALE GENOMIC DNA]</scope>
    <source>
        <strain evidence="7">SpSt-906</strain>
    </source>
</reference>
<feature type="domain" description="Alcohol dehydrogenase-like N-terminal" evidence="6">
    <location>
        <begin position="31"/>
        <end position="141"/>
    </location>
</feature>
<dbReference type="CDD" id="cd08298">
    <property type="entry name" value="CAD2"/>
    <property type="match status" value="1"/>
</dbReference>
<comment type="caution">
    <text evidence="7">The sequence shown here is derived from an EMBL/GenBank/DDBJ whole genome shotgun (WGS) entry which is preliminary data.</text>
</comment>
<dbReference type="InterPro" id="IPR011032">
    <property type="entry name" value="GroES-like_sf"/>
</dbReference>
<dbReference type="EMBL" id="DTMQ01000039">
    <property type="protein sequence ID" value="HGE99554.1"/>
    <property type="molecule type" value="Genomic_DNA"/>
</dbReference>
<dbReference type="SUPFAM" id="SSF50129">
    <property type="entry name" value="GroES-like"/>
    <property type="match status" value="1"/>
</dbReference>
<proteinExistence type="inferred from homology"/>
<evidence type="ECO:0000256" key="1">
    <source>
        <dbReference type="ARBA" id="ARBA00001947"/>
    </source>
</evidence>
<dbReference type="PANTHER" id="PTHR42940:SF8">
    <property type="entry name" value="VACUOLAR PROTEIN SORTING-ASSOCIATED PROTEIN 11"/>
    <property type="match status" value="1"/>
</dbReference>
<organism evidence="7">
    <name type="scientific">candidate division WOR-3 bacterium</name>
    <dbReference type="NCBI Taxonomy" id="2052148"/>
    <lineage>
        <taxon>Bacteria</taxon>
        <taxon>Bacteria division WOR-3</taxon>
    </lineage>
</organism>
<comment type="similarity">
    <text evidence="2">Belongs to the zinc-containing alcohol dehydrogenase family.</text>
</comment>
<accession>A0A7C3YT82</accession>
<evidence type="ECO:0000256" key="4">
    <source>
        <dbReference type="ARBA" id="ARBA00022833"/>
    </source>
</evidence>
<dbReference type="InterPro" id="IPR036291">
    <property type="entry name" value="NAD(P)-bd_dom_sf"/>
</dbReference>
<keyword evidence="4" id="KW-0862">Zinc</keyword>
<dbReference type="SUPFAM" id="SSF51735">
    <property type="entry name" value="NAD(P)-binding Rossmann-fold domains"/>
    <property type="match status" value="1"/>
</dbReference>
<evidence type="ECO:0000256" key="2">
    <source>
        <dbReference type="ARBA" id="ARBA00008072"/>
    </source>
</evidence>
<protein>
    <submittedName>
        <fullName evidence="7">Zinc-binding alcohol dehydrogenase family protein</fullName>
        <ecNumber evidence="7">1.-.-.-</ecNumber>
    </submittedName>
</protein>
<gene>
    <name evidence="7" type="ORF">ENX07_05750</name>
</gene>
<dbReference type="Pfam" id="PF08240">
    <property type="entry name" value="ADH_N"/>
    <property type="match status" value="1"/>
</dbReference>
<dbReference type="PANTHER" id="PTHR42940">
    <property type="entry name" value="ALCOHOL DEHYDROGENASE 1-RELATED"/>
    <property type="match status" value="1"/>
</dbReference>
<dbReference type="EC" id="1.-.-.-" evidence="7"/>
<dbReference type="InterPro" id="IPR013154">
    <property type="entry name" value="ADH-like_N"/>
</dbReference>
<dbReference type="GO" id="GO:0005737">
    <property type="term" value="C:cytoplasm"/>
    <property type="evidence" value="ECO:0007669"/>
    <property type="project" value="TreeGrafter"/>
</dbReference>
<sequence>MKALILKGVAPIRENPKPLELVELPIPKPKEKEILIKVKTCGICHTELDEIEGRTPPKKFPIILGHQIVGEVVEKGKDARRFAIGERVGITWLNSSCGRCHFCLSGYENLCEDFKGTGRDADGGYAEYTVVNEEFAYPIPEIFSDIEAAPLLCAGVIGYRSVRLSGMEEGKVLGLFGFGASAHIVLQIVKHLYPKSKVFVFTRPNQIDHQNLAKGLGADWVGTTGTLPPQKLSSAIDFTPAWQPIVEGLRVLEKGGRLVINAIRKEDKDKEYLLQLDYADCLWQEKEIKSVANVTRKDALEFLPLAAKIPIKPKVQRFKLEEANEALLLLKEGKIQGAGVLEIGG</sequence>
<evidence type="ECO:0000313" key="7">
    <source>
        <dbReference type="EMBL" id="HGE99554.1"/>
    </source>
</evidence>
<evidence type="ECO:0000259" key="6">
    <source>
        <dbReference type="Pfam" id="PF08240"/>
    </source>
</evidence>
<dbReference type="InterPro" id="IPR014187">
    <property type="entry name" value="ADH_Zn_typ-2"/>
</dbReference>
<name>A0A7C3YT82_UNCW3</name>
<dbReference type="GO" id="GO:0046872">
    <property type="term" value="F:metal ion binding"/>
    <property type="evidence" value="ECO:0007669"/>
    <property type="project" value="UniProtKB-KW"/>
</dbReference>
<keyword evidence="3" id="KW-0479">Metal-binding</keyword>
<dbReference type="Gene3D" id="3.90.180.10">
    <property type="entry name" value="Medium-chain alcohol dehydrogenases, catalytic domain"/>
    <property type="match status" value="1"/>
</dbReference>
<dbReference type="Gene3D" id="3.40.50.720">
    <property type="entry name" value="NAD(P)-binding Rossmann-like Domain"/>
    <property type="match status" value="1"/>
</dbReference>
<dbReference type="GO" id="GO:0004022">
    <property type="term" value="F:alcohol dehydrogenase (NAD+) activity"/>
    <property type="evidence" value="ECO:0007669"/>
    <property type="project" value="TreeGrafter"/>
</dbReference>
<comment type="cofactor">
    <cofactor evidence="1">
        <name>Zn(2+)</name>
        <dbReference type="ChEBI" id="CHEBI:29105"/>
    </cofactor>
</comment>